<dbReference type="InterPro" id="IPR000073">
    <property type="entry name" value="AB_hydrolase_1"/>
</dbReference>
<dbReference type="Proteomes" id="UP001501138">
    <property type="component" value="Unassembled WGS sequence"/>
</dbReference>
<sequence>MPHAPAEDGTPIAFQDRGDGPPLVLLAGQANSHRWWDPVRAGLGAGRRTITLDWRGTGASGPTDSTMTTRRLAGDVAAVLDHLGVDRADVYGTSMGGRVAQWVAIDHPHRLRRLVLGCTTPGGEHAVERSRDVRLALAQPDRRAARRTLLELMYTPAWLAAHPGATPVEGDAAMSAQARRDHLRASDRHDSWDRLPEVGAPTLLLHGADDVFAPAVNARLLADRIPGARVELLPGLRHAYFHEGEAAATPLVGDFLAG</sequence>
<dbReference type="InterPro" id="IPR029058">
    <property type="entry name" value="AB_hydrolase_fold"/>
</dbReference>
<comment type="caution">
    <text evidence="3">The sequence shown here is derived from an EMBL/GenBank/DDBJ whole genome shotgun (WGS) entry which is preliminary data.</text>
</comment>
<dbReference type="PANTHER" id="PTHR43433">
    <property type="entry name" value="HYDROLASE, ALPHA/BETA FOLD FAMILY PROTEIN"/>
    <property type="match status" value="1"/>
</dbReference>
<dbReference type="InterPro" id="IPR050471">
    <property type="entry name" value="AB_hydrolase"/>
</dbReference>
<dbReference type="SUPFAM" id="SSF53474">
    <property type="entry name" value="alpha/beta-Hydrolases"/>
    <property type="match status" value="1"/>
</dbReference>
<accession>A0ABN2JF84</accession>
<dbReference type="PANTHER" id="PTHR43433:SF5">
    <property type="entry name" value="AB HYDROLASE-1 DOMAIN-CONTAINING PROTEIN"/>
    <property type="match status" value="1"/>
</dbReference>
<keyword evidence="3" id="KW-0378">Hydrolase</keyword>
<evidence type="ECO:0000313" key="3">
    <source>
        <dbReference type="EMBL" id="GAA1723886.1"/>
    </source>
</evidence>
<evidence type="ECO:0000259" key="2">
    <source>
        <dbReference type="Pfam" id="PF00561"/>
    </source>
</evidence>
<feature type="region of interest" description="Disordered" evidence="1">
    <location>
        <begin position="1"/>
        <end position="20"/>
    </location>
</feature>
<keyword evidence="4" id="KW-1185">Reference proteome</keyword>
<evidence type="ECO:0000313" key="4">
    <source>
        <dbReference type="Proteomes" id="UP001501138"/>
    </source>
</evidence>
<dbReference type="EMBL" id="BAAAPM010000003">
    <property type="protein sequence ID" value="GAA1723886.1"/>
    <property type="molecule type" value="Genomic_DNA"/>
</dbReference>
<gene>
    <name evidence="3" type="ORF">GCM10009809_19620</name>
</gene>
<reference evidence="3 4" key="1">
    <citation type="journal article" date="2019" name="Int. J. Syst. Evol. Microbiol.">
        <title>The Global Catalogue of Microorganisms (GCM) 10K type strain sequencing project: providing services to taxonomists for standard genome sequencing and annotation.</title>
        <authorList>
            <consortium name="The Broad Institute Genomics Platform"/>
            <consortium name="The Broad Institute Genome Sequencing Center for Infectious Disease"/>
            <person name="Wu L."/>
            <person name="Ma J."/>
        </authorList>
    </citation>
    <scope>NUCLEOTIDE SEQUENCE [LARGE SCALE GENOMIC DNA]</scope>
    <source>
        <strain evidence="3 4">JCM 15589</strain>
    </source>
</reference>
<feature type="domain" description="AB hydrolase-1" evidence="2">
    <location>
        <begin position="21"/>
        <end position="244"/>
    </location>
</feature>
<dbReference type="GO" id="GO:0016787">
    <property type="term" value="F:hydrolase activity"/>
    <property type="evidence" value="ECO:0007669"/>
    <property type="project" value="UniProtKB-KW"/>
</dbReference>
<dbReference type="Gene3D" id="3.40.50.1820">
    <property type="entry name" value="alpha/beta hydrolase"/>
    <property type="match status" value="1"/>
</dbReference>
<organism evidence="3 4">
    <name type="scientific">Isoptericola hypogeus</name>
    <dbReference type="NCBI Taxonomy" id="300179"/>
    <lineage>
        <taxon>Bacteria</taxon>
        <taxon>Bacillati</taxon>
        <taxon>Actinomycetota</taxon>
        <taxon>Actinomycetes</taxon>
        <taxon>Micrococcales</taxon>
        <taxon>Promicromonosporaceae</taxon>
        <taxon>Isoptericola</taxon>
    </lineage>
</organism>
<name>A0ABN2JF84_9MICO</name>
<dbReference type="RefSeq" id="WP_344248054.1">
    <property type="nucleotide sequence ID" value="NZ_BAAAPM010000003.1"/>
</dbReference>
<evidence type="ECO:0000256" key="1">
    <source>
        <dbReference type="SAM" id="MobiDB-lite"/>
    </source>
</evidence>
<dbReference type="Pfam" id="PF00561">
    <property type="entry name" value="Abhydrolase_1"/>
    <property type="match status" value="1"/>
</dbReference>
<protein>
    <submittedName>
        <fullName evidence="3">Alpha/beta hydrolase</fullName>
    </submittedName>
</protein>
<proteinExistence type="predicted"/>
<dbReference type="PRINTS" id="PR00111">
    <property type="entry name" value="ABHYDROLASE"/>
</dbReference>